<dbReference type="InterPro" id="IPR016155">
    <property type="entry name" value="Mopterin_synth/thiamin_S_b"/>
</dbReference>
<sequence>MTTKNIIVNVTIPKAIGNSKSLSLEKNSTVMDVIKKLNQPMLVEKIMKSGSDFNQFVLIYLNNQRIKDPSICLTTDSSIEVIIPMAGG</sequence>
<dbReference type="CDD" id="cd17040">
    <property type="entry name" value="Ubl_MoaD_like"/>
    <property type="match status" value="1"/>
</dbReference>
<dbReference type="Proteomes" id="UP000186268">
    <property type="component" value="Unassembled WGS sequence"/>
</dbReference>
<evidence type="ECO:0008006" key="3">
    <source>
        <dbReference type="Google" id="ProtNLM"/>
    </source>
</evidence>
<dbReference type="RefSeq" id="WP_074025150.1">
    <property type="nucleotide sequence ID" value="NZ_CAWNAG010000161.1"/>
</dbReference>
<name>A0A1Q5TGY4_9GAMM</name>
<dbReference type="STRING" id="1873482.Xedl_03629"/>
<dbReference type="SUPFAM" id="SSF54285">
    <property type="entry name" value="MoaD/ThiS"/>
    <property type="match status" value="1"/>
</dbReference>
<comment type="caution">
    <text evidence="1">The sequence shown here is derived from an EMBL/GenBank/DDBJ whole genome shotgun (WGS) entry which is preliminary data.</text>
</comment>
<dbReference type="InterPro" id="IPR012675">
    <property type="entry name" value="Beta-grasp_dom_sf"/>
</dbReference>
<dbReference type="EMBL" id="MKGQ01000052">
    <property type="protein sequence ID" value="OKO99480.1"/>
    <property type="molecule type" value="Genomic_DNA"/>
</dbReference>
<organism evidence="1 2">
    <name type="scientific">Xenorhabdus eapokensis</name>
    <dbReference type="NCBI Taxonomy" id="1873482"/>
    <lineage>
        <taxon>Bacteria</taxon>
        <taxon>Pseudomonadati</taxon>
        <taxon>Pseudomonadota</taxon>
        <taxon>Gammaproteobacteria</taxon>
        <taxon>Enterobacterales</taxon>
        <taxon>Morganellaceae</taxon>
        <taxon>Xenorhabdus</taxon>
    </lineage>
</organism>
<gene>
    <name evidence="1" type="ORF">Xedl_03629</name>
</gene>
<reference evidence="1 2" key="1">
    <citation type="submission" date="2016-09" db="EMBL/GenBank/DDBJ databases">
        <title>Xenorhabdus thuongxuanensis sp. nov. and Xenorhabdus eapokensis sp. nov., isolated from Steinernema species.</title>
        <authorList>
            <person name="Kaempfer P."/>
            <person name="Tobias N.J."/>
            <person name="Phan Ke L."/>
            <person name="Bode H.B."/>
            <person name="Glaeser S.P."/>
        </authorList>
    </citation>
    <scope>NUCLEOTIDE SEQUENCE [LARGE SCALE GENOMIC DNA]</scope>
    <source>
        <strain evidence="1 2">DL20</strain>
    </source>
</reference>
<dbReference type="AlphaFoldDB" id="A0A1Q5TGY4"/>
<proteinExistence type="predicted"/>
<evidence type="ECO:0000313" key="1">
    <source>
        <dbReference type="EMBL" id="OKO99480.1"/>
    </source>
</evidence>
<evidence type="ECO:0000313" key="2">
    <source>
        <dbReference type="Proteomes" id="UP000186268"/>
    </source>
</evidence>
<dbReference type="OrthoDB" id="9929680at2"/>
<accession>A0A1Q5TGY4</accession>
<keyword evidence="2" id="KW-1185">Reference proteome</keyword>
<dbReference type="Gene3D" id="3.10.20.30">
    <property type="match status" value="1"/>
</dbReference>
<protein>
    <recommendedName>
        <fullName evidence="3">Molybdopterin synthase sulfur carrier subunit</fullName>
    </recommendedName>
</protein>